<dbReference type="SUPFAM" id="SSF52172">
    <property type="entry name" value="CheY-like"/>
    <property type="match status" value="1"/>
</dbReference>
<evidence type="ECO:0000259" key="7">
    <source>
        <dbReference type="PROSITE" id="PS50045"/>
    </source>
</evidence>
<dbReference type="GO" id="GO:0000160">
    <property type="term" value="P:phosphorelay signal transduction system"/>
    <property type="evidence" value="ECO:0007669"/>
    <property type="project" value="InterPro"/>
</dbReference>
<dbReference type="Pfam" id="PF00072">
    <property type="entry name" value="Response_reg"/>
    <property type="match status" value="1"/>
</dbReference>
<dbReference type="GO" id="GO:0005524">
    <property type="term" value="F:ATP binding"/>
    <property type="evidence" value="ECO:0007669"/>
    <property type="project" value="UniProtKB-KW"/>
</dbReference>
<dbReference type="Pfam" id="PF25601">
    <property type="entry name" value="AAA_lid_14"/>
    <property type="match status" value="1"/>
</dbReference>
<dbReference type="GO" id="GO:0006355">
    <property type="term" value="P:regulation of DNA-templated transcription"/>
    <property type="evidence" value="ECO:0007669"/>
    <property type="project" value="InterPro"/>
</dbReference>
<dbReference type="Gene3D" id="3.40.50.2300">
    <property type="match status" value="1"/>
</dbReference>
<dbReference type="InterPro" id="IPR001789">
    <property type="entry name" value="Sig_transdc_resp-reg_receiver"/>
</dbReference>
<keyword evidence="6" id="KW-0597">Phosphoprotein</keyword>
<dbReference type="InterPro" id="IPR002197">
    <property type="entry name" value="HTH_Fis"/>
</dbReference>
<accession>A0A3D5QAY4</accession>
<feature type="domain" description="Sigma-54 factor interaction" evidence="7">
    <location>
        <begin position="141"/>
        <end position="372"/>
    </location>
</feature>
<gene>
    <name evidence="9" type="ORF">DHM44_04875</name>
</gene>
<dbReference type="SUPFAM" id="SSF46689">
    <property type="entry name" value="Homeodomain-like"/>
    <property type="match status" value="1"/>
</dbReference>
<dbReference type="InterPro" id="IPR002078">
    <property type="entry name" value="Sigma_54_int"/>
</dbReference>
<dbReference type="InterPro" id="IPR027417">
    <property type="entry name" value="P-loop_NTPase"/>
</dbReference>
<evidence type="ECO:0000313" key="10">
    <source>
        <dbReference type="Proteomes" id="UP000262325"/>
    </source>
</evidence>
<dbReference type="Pfam" id="PF02954">
    <property type="entry name" value="HTH_8"/>
    <property type="match status" value="1"/>
</dbReference>
<protein>
    <submittedName>
        <fullName evidence="9">Sigma-54-dependent Fis family transcriptional regulator</fullName>
    </submittedName>
</protein>
<dbReference type="FunFam" id="3.40.50.300:FF:000006">
    <property type="entry name" value="DNA-binding transcriptional regulator NtrC"/>
    <property type="match status" value="1"/>
</dbReference>
<organism evidence="9 10">
    <name type="scientific">Flexistipes sinusarabici</name>
    <dbReference type="NCBI Taxonomy" id="2352"/>
    <lineage>
        <taxon>Bacteria</taxon>
        <taxon>Pseudomonadati</taxon>
        <taxon>Deferribacterota</taxon>
        <taxon>Deferribacteres</taxon>
        <taxon>Deferribacterales</taxon>
        <taxon>Flexistipitaceae</taxon>
        <taxon>Flexistipes</taxon>
    </lineage>
</organism>
<dbReference type="CDD" id="cd00009">
    <property type="entry name" value="AAA"/>
    <property type="match status" value="1"/>
</dbReference>
<dbReference type="InterPro" id="IPR025944">
    <property type="entry name" value="Sigma_54_int_dom_CS"/>
</dbReference>
<dbReference type="PROSITE" id="PS00688">
    <property type="entry name" value="SIGMA54_INTERACT_3"/>
    <property type="match status" value="1"/>
</dbReference>
<reference evidence="9 10" key="1">
    <citation type="journal article" date="2018" name="Nat. Biotechnol.">
        <title>A standardized bacterial taxonomy based on genome phylogeny substantially revises the tree of life.</title>
        <authorList>
            <person name="Parks D.H."/>
            <person name="Chuvochina M."/>
            <person name="Waite D.W."/>
            <person name="Rinke C."/>
            <person name="Skarshewski A."/>
            <person name="Chaumeil P.A."/>
            <person name="Hugenholtz P."/>
        </authorList>
    </citation>
    <scope>NUCLEOTIDE SEQUENCE [LARGE SCALE GENOMIC DNA]</scope>
    <source>
        <strain evidence="9">UBA8672</strain>
    </source>
</reference>
<keyword evidence="4" id="KW-0238">DNA-binding</keyword>
<dbReference type="PROSITE" id="PS50045">
    <property type="entry name" value="SIGMA54_INTERACT_4"/>
    <property type="match status" value="1"/>
</dbReference>
<evidence type="ECO:0000256" key="2">
    <source>
        <dbReference type="ARBA" id="ARBA00022840"/>
    </source>
</evidence>
<dbReference type="PROSITE" id="PS00676">
    <property type="entry name" value="SIGMA54_INTERACT_2"/>
    <property type="match status" value="1"/>
</dbReference>
<dbReference type="EMBL" id="DPPF01000094">
    <property type="protein sequence ID" value="HCW92997.1"/>
    <property type="molecule type" value="Genomic_DNA"/>
</dbReference>
<dbReference type="PROSITE" id="PS00675">
    <property type="entry name" value="SIGMA54_INTERACT_1"/>
    <property type="match status" value="1"/>
</dbReference>
<dbReference type="InterPro" id="IPR009057">
    <property type="entry name" value="Homeodomain-like_sf"/>
</dbReference>
<keyword evidence="1" id="KW-0547">Nucleotide-binding</keyword>
<dbReference type="SMART" id="SM00448">
    <property type="entry name" value="REC"/>
    <property type="match status" value="1"/>
</dbReference>
<dbReference type="InterPro" id="IPR011006">
    <property type="entry name" value="CheY-like_superfamily"/>
</dbReference>
<dbReference type="PROSITE" id="PS50110">
    <property type="entry name" value="RESPONSE_REGULATORY"/>
    <property type="match status" value="1"/>
</dbReference>
<evidence type="ECO:0000259" key="8">
    <source>
        <dbReference type="PROSITE" id="PS50110"/>
    </source>
</evidence>
<evidence type="ECO:0000256" key="1">
    <source>
        <dbReference type="ARBA" id="ARBA00022741"/>
    </source>
</evidence>
<dbReference type="GO" id="GO:0043565">
    <property type="term" value="F:sequence-specific DNA binding"/>
    <property type="evidence" value="ECO:0007669"/>
    <property type="project" value="InterPro"/>
</dbReference>
<dbReference type="SUPFAM" id="SSF52540">
    <property type="entry name" value="P-loop containing nucleoside triphosphate hydrolases"/>
    <property type="match status" value="1"/>
</dbReference>
<comment type="caution">
    <text evidence="9">The sequence shown here is derived from an EMBL/GenBank/DDBJ whole genome shotgun (WGS) entry which is preliminary data.</text>
</comment>
<keyword evidence="5" id="KW-0804">Transcription</keyword>
<evidence type="ECO:0000313" key="9">
    <source>
        <dbReference type="EMBL" id="HCW92997.1"/>
    </source>
</evidence>
<dbReference type="PANTHER" id="PTHR32071:SF113">
    <property type="entry name" value="ALGINATE BIOSYNTHESIS TRANSCRIPTIONAL REGULATORY PROTEIN ALGB"/>
    <property type="match status" value="1"/>
</dbReference>
<evidence type="ECO:0000256" key="4">
    <source>
        <dbReference type="ARBA" id="ARBA00023125"/>
    </source>
</evidence>
<evidence type="ECO:0000256" key="5">
    <source>
        <dbReference type="ARBA" id="ARBA00023163"/>
    </source>
</evidence>
<feature type="domain" description="Response regulatory" evidence="8">
    <location>
        <begin position="5"/>
        <end position="119"/>
    </location>
</feature>
<dbReference type="Proteomes" id="UP000262325">
    <property type="component" value="Unassembled WGS sequence"/>
</dbReference>
<name>A0A3D5QAY4_FLESI</name>
<dbReference type="Pfam" id="PF00158">
    <property type="entry name" value="Sigma54_activat"/>
    <property type="match status" value="1"/>
</dbReference>
<dbReference type="Gene3D" id="1.10.8.60">
    <property type="match status" value="1"/>
</dbReference>
<dbReference type="InterPro" id="IPR025662">
    <property type="entry name" value="Sigma_54_int_dom_ATP-bd_1"/>
</dbReference>
<keyword evidence="3" id="KW-0805">Transcription regulation</keyword>
<dbReference type="SMART" id="SM00382">
    <property type="entry name" value="AAA"/>
    <property type="match status" value="1"/>
</dbReference>
<dbReference type="InterPro" id="IPR025943">
    <property type="entry name" value="Sigma_54_int_dom_ATP-bd_2"/>
</dbReference>
<sequence length="458" mass="51921">MKMANIMVVDDEVVLVNSLKFALENDGHKVMPFYEGNSAVHYLISHEPDLILLDLRLPDMHGLDILRKIKGMNSNLPTIVITAHGDINSAINAMKLGAFDFILKPFELEEITMLVDKSQTEAKLYNEIELLRSKRFQQETIVGESKEILEVKEKIKKVAGIDECTVLIRGESGTGKELVAKAIHNESPERKKMPFIDINCSALPEQLLESELFGYEKGAFTDAKHKKVGLLELADKGTLFLDEIGDMPLNLQTKILRFLESRSFRRIGGEKEIVVDVRVIAATNTNLEKSIKEKKFREDLYYRLNVVPISVPPLRERGADVAILSKHFLSYFIKKFAKSNITFSKQAEKALLEYHWPGNVRELKNLIERLVILKSGSLIELKDLPDEIKKAENIKSSNAKILSDHGKSLDEMLLNVEYELIRDALIKAKGVKSVAADMLGISRHSLKRRLQKFDEKTE</sequence>
<keyword evidence="2" id="KW-0067">ATP-binding</keyword>
<feature type="modified residue" description="4-aspartylphosphate" evidence="6">
    <location>
        <position position="54"/>
    </location>
</feature>
<dbReference type="AlphaFoldDB" id="A0A3D5QAY4"/>
<dbReference type="InterPro" id="IPR058031">
    <property type="entry name" value="AAA_lid_NorR"/>
</dbReference>
<dbReference type="Gene3D" id="3.40.50.300">
    <property type="entry name" value="P-loop containing nucleotide triphosphate hydrolases"/>
    <property type="match status" value="1"/>
</dbReference>
<evidence type="ECO:0000256" key="3">
    <source>
        <dbReference type="ARBA" id="ARBA00023015"/>
    </source>
</evidence>
<dbReference type="PANTHER" id="PTHR32071">
    <property type="entry name" value="TRANSCRIPTIONAL REGULATORY PROTEIN"/>
    <property type="match status" value="1"/>
</dbReference>
<dbReference type="Gene3D" id="1.10.10.60">
    <property type="entry name" value="Homeodomain-like"/>
    <property type="match status" value="1"/>
</dbReference>
<evidence type="ECO:0000256" key="6">
    <source>
        <dbReference type="PROSITE-ProRule" id="PRU00169"/>
    </source>
</evidence>
<dbReference type="PRINTS" id="PR01590">
    <property type="entry name" value="HTHFIS"/>
</dbReference>
<dbReference type="InterPro" id="IPR003593">
    <property type="entry name" value="AAA+_ATPase"/>
</dbReference>
<proteinExistence type="predicted"/>